<protein>
    <recommendedName>
        <fullName evidence="10">Lipid A biosynthesis acyltransferase</fullName>
    </recommendedName>
</protein>
<comment type="subcellular location">
    <subcellularLocation>
        <location evidence="1">Cell inner membrane</location>
    </subcellularLocation>
</comment>
<gene>
    <name evidence="8" type="ORF">IAA31_02690</name>
</gene>
<dbReference type="GO" id="GO:0009247">
    <property type="term" value="P:glycolipid biosynthetic process"/>
    <property type="evidence" value="ECO:0007669"/>
    <property type="project" value="UniProtKB-ARBA"/>
</dbReference>
<dbReference type="AlphaFoldDB" id="A0A9E2KN25"/>
<reference evidence="8" key="2">
    <citation type="submission" date="2021-04" db="EMBL/GenBank/DDBJ databases">
        <authorList>
            <person name="Gilroy R."/>
        </authorList>
    </citation>
    <scope>NUCLEOTIDE SEQUENCE</scope>
    <source>
        <strain evidence="8">687</strain>
    </source>
</reference>
<evidence type="ECO:0000256" key="1">
    <source>
        <dbReference type="ARBA" id="ARBA00004533"/>
    </source>
</evidence>
<proteinExistence type="predicted"/>
<comment type="caution">
    <text evidence="8">The sequence shown here is derived from an EMBL/GenBank/DDBJ whole genome shotgun (WGS) entry which is preliminary data.</text>
</comment>
<evidence type="ECO:0008006" key="10">
    <source>
        <dbReference type="Google" id="ProtNLM"/>
    </source>
</evidence>
<dbReference type="EMBL" id="JAHLFG010000028">
    <property type="protein sequence ID" value="MBU3826380.1"/>
    <property type="molecule type" value="Genomic_DNA"/>
</dbReference>
<organism evidence="8 9">
    <name type="scientific">Candidatus Anaerobiospirillum merdipullorum</name>
    <dbReference type="NCBI Taxonomy" id="2838450"/>
    <lineage>
        <taxon>Bacteria</taxon>
        <taxon>Pseudomonadati</taxon>
        <taxon>Pseudomonadota</taxon>
        <taxon>Gammaproteobacteria</taxon>
        <taxon>Aeromonadales</taxon>
        <taxon>Succinivibrionaceae</taxon>
        <taxon>Anaerobiospirillum</taxon>
    </lineage>
</organism>
<keyword evidence="4" id="KW-0808">Transferase</keyword>
<dbReference type="PANTHER" id="PTHR30606:SF4">
    <property type="entry name" value="LIPID A BIOSYNTHESIS MYRISTOYLTRANSFERASE"/>
    <property type="match status" value="1"/>
</dbReference>
<keyword evidence="7" id="KW-0812">Transmembrane</keyword>
<evidence type="ECO:0000313" key="9">
    <source>
        <dbReference type="Proteomes" id="UP000824150"/>
    </source>
</evidence>
<keyword evidence="6" id="KW-0012">Acyltransferase</keyword>
<evidence type="ECO:0000256" key="2">
    <source>
        <dbReference type="ARBA" id="ARBA00022475"/>
    </source>
</evidence>
<dbReference type="PIRSF" id="PIRSF026649">
    <property type="entry name" value="MsbB"/>
    <property type="match status" value="1"/>
</dbReference>
<dbReference type="GO" id="GO:0016746">
    <property type="term" value="F:acyltransferase activity"/>
    <property type="evidence" value="ECO:0007669"/>
    <property type="project" value="UniProtKB-KW"/>
</dbReference>
<dbReference type="PANTHER" id="PTHR30606">
    <property type="entry name" value="LIPID A BIOSYNTHESIS LAUROYL ACYLTRANSFERASE"/>
    <property type="match status" value="1"/>
</dbReference>
<name>A0A9E2KN25_9GAMM</name>
<dbReference type="Pfam" id="PF03279">
    <property type="entry name" value="Lip_A_acyltrans"/>
    <property type="match status" value="1"/>
</dbReference>
<keyword evidence="2" id="KW-1003">Cell membrane</keyword>
<keyword evidence="5 7" id="KW-0472">Membrane</keyword>
<dbReference type="Proteomes" id="UP000824150">
    <property type="component" value="Unassembled WGS sequence"/>
</dbReference>
<dbReference type="InterPro" id="IPR004960">
    <property type="entry name" value="LipA_acyltrans"/>
</dbReference>
<feature type="transmembrane region" description="Helical" evidence="7">
    <location>
        <begin position="25"/>
        <end position="42"/>
    </location>
</feature>
<keyword evidence="7" id="KW-1133">Transmembrane helix</keyword>
<evidence type="ECO:0000313" key="8">
    <source>
        <dbReference type="EMBL" id="MBU3826380.1"/>
    </source>
</evidence>
<reference evidence="8" key="1">
    <citation type="journal article" date="2021" name="PeerJ">
        <title>Extensive microbial diversity within the chicken gut microbiome revealed by metagenomics and culture.</title>
        <authorList>
            <person name="Gilroy R."/>
            <person name="Ravi A."/>
            <person name="Getino M."/>
            <person name="Pursley I."/>
            <person name="Horton D.L."/>
            <person name="Alikhan N.F."/>
            <person name="Baker D."/>
            <person name="Gharbi K."/>
            <person name="Hall N."/>
            <person name="Watson M."/>
            <person name="Adriaenssens E.M."/>
            <person name="Foster-Nyarko E."/>
            <person name="Jarju S."/>
            <person name="Secka A."/>
            <person name="Antonio M."/>
            <person name="Oren A."/>
            <person name="Chaudhuri R.R."/>
            <person name="La Ragione R."/>
            <person name="Hildebrand F."/>
            <person name="Pallen M.J."/>
        </authorList>
    </citation>
    <scope>NUCLEOTIDE SEQUENCE</scope>
    <source>
        <strain evidence="8">687</strain>
    </source>
</reference>
<evidence type="ECO:0000256" key="7">
    <source>
        <dbReference type="SAM" id="Phobius"/>
    </source>
</evidence>
<dbReference type="GO" id="GO:0005886">
    <property type="term" value="C:plasma membrane"/>
    <property type="evidence" value="ECO:0007669"/>
    <property type="project" value="UniProtKB-SubCell"/>
</dbReference>
<evidence type="ECO:0000256" key="5">
    <source>
        <dbReference type="ARBA" id="ARBA00023136"/>
    </source>
</evidence>
<evidence type="ECO:0000256" key="4">
    <source>
        <dbReference type="ARBA" id="ARBA00022679"/>
    </source>
</evidence>
<evidence type="ECO:0000256" key="3">
    <source>
        <dbReference type="ARBA" id="ARBA00022519"/>
    </source>
</evidence>
<evidence type="ECO:0000256" key="6">
    <source>
        <dbReference type="ARBA" id="ARBA00023315"/>
    </source>
</evidence>
<accession>A0A9E2KN25</accession>
<keyword evidence="3" id="KW-0997">Cell inner membrane</keyword>
<sequence length="350" mass="40329">MQTPTANQKAAFDPKAWRLLIKPRYFFSWVSLGMLALLAFIPNRLRDALCIALSFVLTLIPTRPRRLAYANLRTAFPQYSAKECRRMFRRMTAVGLCVFAGYAEPSVLPRALLKRRWKVVGAEYLEKAKARGKAIIFVAPHALAIDRCGLYLSYSGIEMCTMVHQQRNPVYDWFLNAQRLRFGGAVYERSSGLRTLIRELRAGRSCFFLPDQDLGRANSLFCDFLGVPKATVTTLPKLAGVSKASVMQLFSVYNLKTACYEVHFSPIFENYPSGNLLQDLRYMNQVIEDKVRQFPEQYMWFLRYFKSRPTRDYPNIYANLHFSSFKKGAAIDYAGRRRPYLDPRATHKSD</sequence>
<dbReference type="CDD" id="cd07984">
    <property type="entry name" value="LPLAT_LABLAT-like"/>
    <property type="match status" value="1"/>
</dbReference>